<dbReference type="SMART" id="SM00086">
    <property type="entry name" value="PAC"/>
    <property type="match status" value="1"/>
</dbReference>
<feature type="region of interest" description="Disordered" evidence="1">
    <location>
        <begin position="21"/>
        <end position="46"/>
    </location>
</feature>
<dbReference type="PROSITE" id="PS50112">
    <property type="entry name" value="PAS"/>
    <property type="match status" value="1"/>
</dbReference>
<dbReference type="InterPro" id="IPR003018">
    <property type="entry name" value="GAF"/>
</dbReference>
<keyword evidence="5" id="KW-1185">Reference proteome</keyword>
<dbReference type="InterPro" id="IPR000700">
    <property type="entry name" value="PAS-assoc_C"/>
</dbReference>
<feature type="compositionally biased region" description="Polar residues" evidence="1">
    <location>
        <begin position="31"/>
        <end position="42"/>
    </location>
</feature>
<evidence type="ECO:0000259" key="3">
    <source>
        <dbReference type="PROSITE" id="PS50113"/>
    </source>
</evidence>
<sequence>MHNESLPASVSLRPFTTGSVEFAGGRRMERTSSPLEGTTDSGVSAVHSPLGEVRGAAAAARQLLGAEERVAAARRIEADERLLATLTGFVTAACRLLGAPSGQVSLLSDVQYVAGGAGAATAAVGTSGPLTDSLCTLTAADRRTLALTDARSDVRAATLAPVRSGMVRGYLGVPLVDQRGDVIGSLCAFDDKPRMWSDDDAAMLQVVGRAVATELAMSALILEQESERLRWTLSVDAGEVGSFDLDLVGGRLVWDARLRELFGYADEEFDETLAAFHARLHPDDVDRVDQAMAAAMADCGNFESEYRILLPGGRTRWVQARGKVLCDEAGDAARLLGAAYDTTELHGSHYRTARMLEAMPAGFLSLDMNWRFTVLNAAAERLDTSAANCWDGPSGRHSRKLSATSSRTPTGPRSRPSPRRRWRPSIPRR</sequence>
<feature type="compositionally biased region" description="Low complexity" evidence="1">
    <location>
        <begin position="402"/>
        <end position="414"/>
    </location>
</feature>
<dbReference type="Gene3D" id="3.30.450.40">
    <property type="match status" value="1"/>
</dbReference>
<dbReference type="Gene3D" id="3.30.450.20">
    <property type="entry name" value="PAS domain"/>
    <property type="match status" value="1"/>
</dbReference>
<reference evidence="5" key="1">
    <citation type="journal article" date="2019" name="Int. J. Syst. Evol. Microbiol.">
        <title>The Global Catalogue of Microorganisms (GCM) 10K type strain sequencing project: providing services to taxonomists for standard genome sequencing and annotation.</title>
        <authorList>
            <consortium name="The Broad Institute Genomics Platform"/>
            <consortium name="The Broad Institute Genome Sequencing Center for Infectious Disease"/>
            <person name="Wu L."/>
            <person name="Ma J."/>
        </authorList>
    </citation>
    <scope>NUCLEOTIDE SEQUENCE [LARGE SCALE GENOMIC DNA]</scope>
    <source>
        <strain evidence="5">CGMCC 4.5581</strain>
    </source>
</reference>
<evidence type="ECO:0000256" key="1">
    <source>
        <dbReference type="SAM" id="MobiDB-lite"/>
    </source>
</evidence>
<dbReference type="CDD" id="cd00130">
    <property type="entry name" value="PAS"/>
    <property type="match status" value="1"/>
</dbReference>
<feature type="domain" description="PAS" evidence="2">
    <location>
        <begin position="225"/>
        <end position="299"/>
    </location>
</feature>
<dbReference type="InterPro" id="IPR000014">
    <property type="entry name" value="PAS"/>
</dbReference>
<dbReference type="Pfam" id="PF01590">
    <property type="entry name" value="GAF"/>
    <property type="match status" value="1"/>
</dbReference>
<protein>
    <submittedName>
        <fullName evidence="4">Uncharacterized protein</fullName>
    </submittedName>
</protein>
<proteinExistence type="predicted"/>
<evidence type="ECO:0000259" key="2">
    <source>
        <dbReference type="PROSITE" id="PS50112"/>
    </source>
</evidence>
<evidence type="ECO:0000313" key="4">
    <source>
        <dbReference type="EMBL" id="GGL85780.1"/>
    </source>
</evidence>
<dbReference type="PANTHER" id="PTHR43102">
    <property type="entry name" value="SLR1143 PROTEIN"/>
    <property type="match status" value="1"/>
</dbReference>
<dbReference type="SUPFAM" id="SSF55785">
    <property type="entry name" value="PYP-like sensor domain (PAS domain)"/>
    <property type="match status" value="1"/>
</dbReference>
<dbReference type="InterPro" id="IPR013655">
    <property type="entry name" value="PAS_fold_3"/>
</dbReference>
<dbReference type="InterPro" id="IPR029016">
    <property type="entry name" value="GAF-like_dom_sf"/>
</dbReference>
<dbReference type="InterPro" id="IPR035965">
    <property type="entry name" value="PAS-like_dom_sf"/>
</dbReference>
<dbReference type="InterPro" id="IPR001610">
    <property type="entry name" value="PAC"/>
</dbReference>
<dbReference type="PANTHER" id="PTHR43102:SF2">
    <property type="entry name" value="GAF DOMAIN-CONTAINING PROTEIN"/>
    <property type="match status" value="1"/>
</dbReference>
<dbReference type="Gene3D" id="2.10.70.100">
    <property type="match status" value="1"/>
</dbReference>
<comment type="caution">
    <text evidence="4">The sequence shown here is derived from an EMBL/GenBank/DDBJ whole genome shotgun (WGS) entry which is preliminary data.</text>
</comment>
<organism evidence="4 5">
    <name type="scientific">Modestobacter marinus</name>
    <dbReference type="NCBI Taxonomy" id="477641"/>
    <lineage>
        <taxon>Bacteria</taxon>
        <taxon>Bacillati</taxon>
        <taxon>Actinomycetota</taxon>
        <taxon>Actinomycetes</taxon>
        <taxon>Geodermatophilales</taxon>
        <taxon>Geodermatophilaceae</taxon>
        <taxon>Modestobacter</taxon>
    </lineage>
</organism>
<dbReference type="SUPFAM" id="SSF55781">
    <property type="entry name" value="GAF domain-like"/>
    <property type="match status" value="1"/>
</dbReference>
<dbReference type="Proteomes" id="UP000648663">
    <property type="component" value="Unassembled WGS sequence"/>
</dbReference>
<feature type="compositionally biased region" description="Basic residues" evidence="1">
    <location>
        <begin position="416"/>
        <end position="429"/>
    </location>
</feature>
<name>A0ABQ2GCD1_9ACTN</name>
<gene>
    <name evidence="4" type="ORF">GCM10011589_47740</name>
</gene>
<feature type="region of interest" description="Disordered" evidence="1">
    <location>
        <begin position="386"/>
        <end position="429"/>
    </location>
</feature>
<accession>A0ABQ2GCD1</accession>
<evidence type="ECO:0000313" key="5">
    <source>
        <dbReference type="Proteomes" id="UP000648663"/>
    </source>
</evidence>
<dbReference type="SMART" id="SM00065">
    <property type="entry name" value="GAF"/>
    <property type="match status" value="1"/>
</dbReference>
<feature type="domain" description="PAC" evidence="3">
    <location>
        <begin position="302"/>
        <end position="354"/>
    </location>
</feature>
<dbReference type="PROSITE" id="PS50113">
    <property type="entry name" value="PAC"/>
    <property type="match status" value="1"/>
</dbReference>
<dbReference type="EMBL" id="BMMI01000018">
    <property type="protein sequence ID" value="GGL85780.1"/>
    <property type="molecule type" value="Genomic_DNA"/>
</dbReference>
<dbReference type="Pfam" id="PF08447">
    <property type="entry name" value="PAS_3"/>
    <property type="match status" value="1"/>
</dbReference>